<evidence type="ECO:0000259" key="7">
    <source>
        <dbReference type="Pfam" id="PF00551"/>
    </source>
</evidence>
<evidence type="ECO:0000256" key="6">
    <source>
        <dbReference type="HAMAP-Rule" id="MF_01930"/>
    </source>
</evidence>
<name>A0A1E5KZP1_9ENTE</name>
<dbReference type="HAMAP" id="MF_01930">
    <property type="entry name" value="PurN"/>
    <property type="match status" value="1"/>
</dbReference>
<protein>
    <recommendedName>
        <fullName evidence="6">Phosphoribosylglycinamide formyltransferase</fullName>
        <ecNumber evidence="6">2.1.2.2</ecNumber>
    </recommendedName>
    <alternativeName>
        <fullName evidence="6">5'-phosphoribosylglycinamide transformylase</fullName>
    </alternativeName>
    <alternativeName>
        <fullName evidence="6">GAR transformylase</fullName>
        <shortName evidence="6">GART</shortName>
    </alternativeName>
</protein>
<feature type="binding site" evidence="6">
    <location>
        <position position="106"/>
    </location>
    <ligand>
        <name>(6R)-10-formyltetrahydrofolate</name>
        <dbReference type="ChEBI" id="CHEBI:195366"/>
    </ligand>
</feature>
<feature type="binding site" evidence="6">
    <location>
        <begin position="11"/>
        <end position="13"/>
    </location>
    <ligand>
        <name>N(1)-(5-phospho-beta-D-ribosyl)glycinamide</name>
        <dbReference type="ChEBI" id="CHEBI:143788"/>
    </ligand>
</feature>
<feature type="active site" description="Proton donor" evidence="6">
    <location>
        <position position="108"/>
    </location>
</feature>
<dbReference type="OrthoDB" id="9806170at2"/>
<dbReference type="InterPro" id="IPR002376">
    <property type="entry name" value="Formyl_transf_N"/>
</dbReference>
<dbReference type="SUPFAM" id="SSF53328">
    <property type="entry name" value="Formyltransferase"/>
    <property type="match status" value="1"/>
</dbReference>
<feature type="binding site" evidence="6">
    <location>
        <begin position="89"/>
        <end position="92"/>
    </location>
    <ligand>
        <name>(6R)-10-formyltetrahydrofolate</name>
        <dbReference type="ChEBI" id="CHEBI:195366"/>
    </ligand>
</feature>
<evidence type="ECO:0000256" key="4">
    <source>
        <dbReference type="ARBA" id="ARBA00038440"/>
    </source>
</evidence>
<dbReference type="PANTHER" id="PTHR43369">
    <property type="entry name" value="PHOSPHORIBOSYLGLYCINAMIDE FORMYLTRANSFERASE"/>
    <property type="match status" value="1"/>
</dbReference>
<reference evidence="8 9" key="1">
    <citation type="submission" date="2016-09" db="EMBL/GenBank/DDBJ databases">
        <authorList>
            <person name="Capua I."/>
            <person name="De Benedictis P."/>
            <person name="Joannis T."/>
            <person name="Lombin L.H."/>
            <person name="Cattoli G."/>
        </authorList>
    </citation>
    <scope>NUCLEOTIDE SEQUENCE [LARGE SCALE GENOMIC DNA]</scope>
    <source>
        <strain evidence="8 9">LMG 25899</strain>
    </source>
</reference>
<proteinExistence type="inferred from homology"/>
<gene>
    <name evidence="6" type="primary">purN</name>
    <name evidence="8" type="ORF">BCR26_10215</name>
</gene>
<comment type="catalytic activity">
    <reaction evidence="5 6">
        <text>N(1)-(5-phospho-beta-D-ribosyl)glycinamide + (6R)-10-formyltetrahydrofolate = N(2)-formyl-N(1)-(5-phospho-beta-D-ribosyl)glycinamide + (6S)-5,6,7,8-tetrahydrofolate + H(+)</text>
        <dbReference type="Rhea" id="RHEA:15053"/>
        <dbReference type="ChEBI" id="CHEBI:15378"/>
        <dbReference type="ChEBI" id="CHEBI:57453"/>
        <dbReference type="ChEBI" id="CHEBI:143788"/>
        <dbReference type="ChEBI" id="CHEBI:147286"/>
        <dbReference type="ChEBI" id="CHEBI:195366"/>
        <dbReference type="EC" id="2.1.2.2"/>
    </reaction>
</comment>
<dbReference type="GO" id="GO:0004644">
    <property type="term" value="F:phosphoribosylglycinamide formyltransferase activity"/>
    <property type="evidence" value="ECO:0007669"/>
    <property type="project" value="UniProtKB-UniRule"/>
</dbReference>
<evidence type="ECO:0000256" key="3">
    <source>
        <dbReference type="ARBA" id="ARBA00022755"/>
    </source>
</evidence>
<comment type="caution">
    <text evidence="8">The sequence shown here is derived from an EMBL/GenBank/DDBJ whole genome shotgun (WGS) entry which is preliminary data.</text>
</comment>
<comment type="pathway">
    <text evidence="1 6">Purine metabolism; IMP biosynthesis via de novo pathway; N(2)-formyl-N(1)-(5-phospho-D-ribosyl)glycinamide from N(1)-(5-phospho-D-ribosyl)glycinamide (10-formyl THF route): step 1/1.</text>
</comment>
<dbReference type="Pfam" id="PF00551">
    <property type="entry name" value="Formyl_trans_N"/>
    <property type="match status" value="1"/>
</dbReference>
<dbReference type="PROSITE" id="PS00373">
    <property type="entry name" value="GART"/>
    <property type="match status" value="1"/>
</dbReference>
<dbReference type="EMBL" id="MIEK01000009">
    <property type="protein sequence ID" value="OEH83295.1"/>
    <property type="molecule type" value="Genomic_DNA"/>
</dbReference>
<comment type="function">
    <text evidence="6">Catalyzes the transfer of a formyl group from 10-formyltetrahydrofolate to 5-phospho-ribosyl-glycinamide (GAR), producing 5-phospho-ribosyl-N-formylglycinamide (FGAR) and tetrahydrofolate.</text>
</comment>
<dbReference type="AlphaFoldDB" id="A0A1E5KZP1"/>
<dbReference type="RefSeq" id="WP_069697718.1">
    <property type="nucleotide sequence ID" value="NZ_JAGGMA010000018.1"/>
</dbReference>
<dbReference type="EC" id="2.1.2.2" evidence="6"/>
<sequence length="205" mass="23159">MKIAIFASGNGSNFQSIAEAINDGQLASEIGFVFCDNSSAFVVERARKLNIPIIVFSPKEFCSKTAYEKEILKHLTENNIQLIVLAGYMRIVGSTLLETFKNRMINIHPSLLPQFPGRYGIKEAFEARVKETGVTIHYVDDGVDTGPIIKQEKVPINDNDTLEMVEAKIHQIEHRLYPEVLDKIISKNKEWLLDGKETSTNQCFR</sequence>
<dbReference type="InterPro" id="IPR004607">
    <property type="entry name" value="GART"/>
</dbReference>
<dbReference type="UniPathway" id="UPA00074">
    <property type="reaction ID" value="UER00126"/>
</dbReference>
<keyword evidence="2 6" id="KW-0808">Transferase</keyword>
<evidence type="ECO:0000256" key="2">
    <source>
        <dbReference type="ARBA" id="ARBA00022679"/>
    </source>
</evidence>
<keyword evidence="9" id="KW-1185">Reference proteome</keyword>
<organism evidence="8 9">
    <name type="scientific">Enterococcus rivorum</name>
    <dbReference type="NCBI Taxonomy" id="762845"/>
    <lineage>
        <taxon>Bacteria</taxon>
        <taxon>Bacillati</taxon>
        <taxon>Bacillota</taxon>
        <taxon>Bacilli</taxon>
        <taxon>Lactobacillales</taxon>
        <taxon>Enterococcaceae</taxon>
        <taxon>Enterococcus</taxon>
    </lineage>
</organism>
<dbReference type="STRING" id="762845.BCR26_10215"/>
<dbReference type="InterPro" id="IPR001555">
    <property type="entry name" value="GART_AS"/>
</dbReference>
<evidence type="ECO:0000256" key="1">
    <source>
        <dbReference type="ARBA" id="ARBA00005054"/>
    </source>
</evidence>
<dbReference type="GO" id="GO:0005829">
    <property type="term" value="C:cytosol"/>
    <property type="evidence" value="ECO:0007669"/>
    <property type="project" value="TreeGrafter"/>
</dbReference>
<dbReference type="NCBIfam" id="TIGR00639">
    <property type="entry name" value="PurN"/>
    <property type="match status" value="1"/>
</dbReference>
<dbReference type="GO" id="GO:0006189">
    <property type="term" value="P:'de novo' IMP biosynthetic process"/>
    <property type="evidence" value="ECO:0007669"/>
    <property type="project" value="UniProtKB-UniRule"/>
</dbReference>
<dbReference type="Proteomes" id="UP000095256">
    <property type="component" value="Unassembled WGS sequence"/>
</dbReference>
<evidence type="ECO:0000313" key="8">
    <source>
        <dbReference type="EMBL" id="OEH83295.1"/>
    </source>
</evidence>
<feature type="binding site" evidence="6">
    <location>
        <position position="64"/>
    </location>
    <ligand>
        <name>(6R)-10-formyltetrahydrofolate</name>
        <dbReference type="ChEBI" id="CHEBI:195366"/>
    </ligand>
</feature>
<feature type="domain" description="Formyl transferase N-terminal" evidence="7">
    <location>
        <begin position="1"/>
        <end position="181"/>
    </location>
</feature>
<dbReference type="FunFam" id="3.40.50.170:FF:000007">
    <property type="entry name" value="Phosphoribosylglycinamide formyltransferase"/>
    <property type="match status" value="1"/>
</dbReference>
<dbReference type="Gene3D" id="3.40.50.170">
    <property type="entry name" value="Formyl transferase, N-terminal domain"/>
    <property type="match status" value="1"/>
</dbReference>
<dbReference type="CDD" id="cd08645">
    <property type="entry name" value="FMT_core_GART"/>
    <property type="match status" value="1"/>
</dbReference>
<accession>A0A1E5KZP1</accession>
<evidence type="ECO:0000313" key="9">
    <source>
        <dbReference type="Proteomes" id="UP000095256"/>
    </source>
</evidence>
<dbReference type="InterPro" id="IPR036477">
    <property type="entry name" value="Formyl_transf_N_sf"/>
</dbReference>
<evidence type="ECO:0000256" key="5">
    <source>
        <dbReference type="ARBA" id="ARBA00047664"/>
    </source>
</evidence>
<feature type="site" description="Raises pKa of active site His" evidence="6">
    <location>
        <position position="144"/>
    </location>
</feature>
<dbReference type="PANTHER" id="PTHR43369:SF2">
    <property type="entry name" value="PHOSPHORIBOSYLGLYCINAMIDE FORMYLTRANSFERASE"/>
    <property type="match status" value="1"/>
</dbReference>
<comment type="similarity">
    <text evidence="4 6">Belongs to the GART family.</text>
</comment>
<keyword evidence="3 6" id="KW-0658">Purine biosynthesis</keyword>